<evidence type="ECO:0000256" key="2">
    <source>
        <dbReference type="ARBA" id="ARBA00022840"/>
    </source>
</evidence>
<dbReference type="EMBL" id="QDKL01000001">
    <property type="protein sequence ID" value="RZF22543.1"/>
    <property type="molecule type" value="Genomic_DNA"/>
</dbReference>
<feature type="domain" description="Sigma-54 factor interaction" evidence="7">
    <location>
        <begin position="202"/>
        <end position="429"/>
    </location>
</feature>
<dbReference type="Gene3D" id="1.10.8.60">
    <property type="match status" value="1"/>
</dbReference>
<reference evidence="9" key="1">
    <citation type="journal article" date="2019" name="Int. J. Syst. Evol. Microbiol.">
        <title>Halobacteriovorax valvorus sp. nov., a novel prokaryotic predator isolated from coastal seawater of China.</title>
        <authorList>
            <person name="Chen M.-X."/>
        </authorList>
    </citation>
    <scope>NUCLEOTIDE SEQUENCE [LARGE SCALE GENOMIC DNA]</scope>
    <source>
        <strain evidence="9">BL9</strain>
    </source>
</reference>
<dbReference type="Pfam" id="PF00158">
    <property type="entry name" value="Sigma54_activat"/>
    <property type="match status" value="1"/>
</dbReference>
<dbReference type="Gene3D" id="3.30.450.40">
    <property type="match status" value="1"/>
</dbReference>
<evidence type="ECO:0000313" key="8">
    <source>
        <dbReference type="EMBL" id="RZF22543.1"/>
    </source>
</evidence>
<dbReference type="Gene3D" id="3.40.50.300">
    <property type="entry name" value="P-loop containing nucleotide triphosphate hydrolases"/>
    <property type="match status" value="1"/>
</dbReference>
<proteinExistence type="predicted"/>
<dbReference type="CDD" id="cd00009">
    <property type="entry name" value="AAA"/>
    <property type="match status" value="1"/>
</dbReference>
<dbReference type="InterPro" id="IPR058031">
    <property type="entry name" value="AAA_lid_NorR"/>
</dbReference>
<name>A0ABY0IHW0_9BACT</name>
<dbReference type="PANTHER" id="PTHR32071">
    <property type="entry name" value="TRANSCRIPTIONAL REGULATORY PROTEIN"/>
    <property type="match status" value="1"/>
</dbReference>
<keyword evidence="9" id="KW-1185">Reference proteome</keyword>
<dbReference type="Pfam" id="PF13185">
    <property type="entry name" value="GAF_2"/>
    <property type="match status" value="1"/>
</dbReference>
<dbReference type="InterPro" id="IPR003018">
    <property type="entry name" value="GAF"/>
</dbReference>
<dbReference type="Pfam" id="PF02954">
    <property type="entry name" value="HTH_8"/>
    <property type="match status" value="1"/>
</dbReference>
<organism evidence="8 9">
    <name type="scientific">Halobacteriovorax vibrionivorans</name>
    <dbReference type="NCBI Taxonomy" id="2152716"/>
    <lineage>
        <taxon>Bacteria</taxon>
        <taxon>Pseudomonadati</taxon>
        <taxon>Bdellovibrionota</taxon>
        <taxon>Bacteriovoracia</taxon>
        <taxon>Bacteriovoracales</taxon>
        <taxon>Halobacteriovoraceae</taxon>
        <taxon>Halobacteriovorax</taxon>
    </lineage>
</organism>
<accession>A0ABY0IHW0</accession>
<evidence type="ECO:0000256" key="4">
    <source>
        <dbReference type="ARBA" id="ARBA00023125"/>
    </source>
</evidence>
<keyword evidence="5" id="KW-0804">Transcription</keyword>
<dbReference type="SUPFAM" id="SSF55781">
    <property type="entry name" value="GAF domain-like"/>
    <property type="match status" value="1"/>
</dbReference>
<evidence type="ECO:0000259" key="7">
    <source>
        <dbReference type="PROSITE" id="PS50045"/>
    </source>
</evidence>
<keyword evidence="3" id="KW-0805">Transcription regulation</keyword>
<dbReference type="PROSITE" id="PS50045">
    <property type="entry name" value="SIGMA54_INTERACT_4"/>
    <property type="match status" value="1"/>
</dbReference>
<feature type="coiled-coil region" evidence="6">
    <location>
        <begin position="438"/>
        <end position="465"/>
    </location>
</feature>
<dbReference type="RefSeq" id="WP_114705488.1">
    <property type="nucleotide sequence ID" value="NZ_QDKL01000001.1"/>
</dbReference>
<evidence type="ECO:0000313" key="9">
    <source>
        <dbReference type="Proteomes" id="UP000443582"/>
    </source>
</evidence>
<comment type="caution">
    <text evidence="8">The sequence shown here is derived from an EMBL/GenBank/DDBJ whole genome shotgun (WGS) entry which is preliminary data.</text>
</comment>
<dbReference type="InterPro" id="IPR003593">
    <property type="entry name" value="AAA+_ATPase"/>
</dbReference>
<dbReference type="InterPro" id="IPR027417">
    <property type="entry name" value="P-loop_NTPase"/>
</dbReference>
<dbReference type="Pfam" id="PF25601">
    <property type="entry name" value="AAA_lid_14"/>
    <property type="match status" value="1"/>
</dbReference>
<dbReference type="SMART" id="SM00382">
    <property type="entry name" value="AAA"/>
    <property type="match status" value="1"/>
</dbReference>
<evidence type="ECO:0000256" key="6">
    <source>
        <dbReference type="SAM" id="Coils"/>
    </source>
</evidence>
<evidence type="ECO:0000256" key="3">
    <source>
        <dbReference type="ARBA" id="ARBA00023015"/>
    </source>
</evidence>
<dbReference type="InterPro" id="IPR029016">
    <property type="entry name" value="GAF-like_dom_sf"/>
</dbReference>
<dbReference type="InterPro" id="IPR002197">
    <property type="entry name" value="HTH_Fis"/>
</dbReference>
<sequence length="515" mass="58025">MTIEMKKESTKIENLLSTLLTTLDEQIFFSELSKFFKSEIACDEIIINLAHEDGSCRIVSKNAKAVKNAKRVSKGLGAVGHVIKSKRAYFSNNVQRDPLFASTKEENSHSELCVPMIIDGVIIGTISFKGNNEEVNFKKEDINTVLEGLNAIQKPLKNMKMYLSAKFLNESLKQKIEEKDHELKNSVPGVNLSRSTTQEKEIIGKSEIMQELLIAVDRVAASDVNSYMAGETGVGKEMIARRIHCRSERKNHAFIVVDCSMGNDDYLEAEIFGKEEVDAVRGFRVKKGALEAANGGTIFINNIEKMPVKVQARLMSFINDLAYSRVGTHEKLRSNVRIIAASAHNMKERVEEGTFREDLFYNLSTIGLRVPSLRERKSDIEVLANHFLNLGKSAETQKSMSPGVVKLLEDYNWPGNVRELQSIMERAYVLSPGMIVERDHLADSIKVEQQEINEEKEEIRVFREMTLGEIEREHICHTLEHLGGNKTKTAKVLGITVKTLYNKLHSYGMIEAKEA</sequence>
<protein>
    <submittedName>
        <fullName evidence="8">Sigma-54-dependent Fis family transcriptional regulator</fullName>
    </submittedName>
</protein>
<gene>
    <name evidence="8" type="ORF">DAY19_01875</name>
</gene>
<keyword evidence="1" id="KW-0547">Nucleotide-binding</keyword>
<dbReference type="SUPFAM" id="SSF46689">
    <property type="entry name" value="Homeodomain-like"/>
    <property type="match status" value="1"/>
</dbReference>
<dbReference type="PRINTS" id="PR01590">
    <property type="entry name" value="HTHFIS"/>
</dbReference>
<keyword evidence="6" id="KW-0175">Coiled coil</keyword>
<evidence type="ECO:0000256" key="1">
    <source>
        <dbReference type="ARBA" id="ARBA00022741"/>
    </source>
</evidence>
<dbReference type="Proteomes" id="UP000443582">
    <property type="component" value="Unassembled WGS sequence"/>
</dbReference>
<evidence type="ECO:0000256" key="5">
    <source>
        <dbReference type="ARBA" id="ARBA00023163"/>
    </source>
</evidence>
<dbReference type="InterPro" id="IPR002078">
    <property type="entry name" value="Sigma_54_int"/>
</dbReference>
<dbReference type="SUPFAM" id="SSF52540">
    <property type="entry name" value="P-loop containing nucleoside triphosphate hydrolases"/>
    <property type="match status" value="1"/>
</dbReference>
<keyword evidence="2" id="KW-0067">ATP-binding</keyword>
<dbReference type="Gene3D" id="1.10.10.60">
    <property type="entry name" value="Homeodomain-like"/>
    <property type="match status" value="1"/>
</dbReference>
<keyword evidence="4" id="KW-0238">DNA-binding</keyword>
<dbReference type="InterPro" id="IPR009057">
    <property type="entry name" value="Homeodomain-like_sf"/>
</dbReference>